<name>A0A0M0VN94_BIFLL</name>
<gene>
    <name evidence="1" type="ORF">MCC10119_0951</name>
</gene>
<protein>
    <submittedName>
        <fullName evidence="1">Transposase</fullName>
    </submittedName>
</protein>
<evidence type="ECO:0000313" key="2">
    <source>
        <dbReference type="Proteomes" id="UP000292729"/>
    </source>
</evidence>
<evidence type="ECO:0000313" key="1">
    <source>
        <dbReference type="EMBL" id="TCF70720.1"/>
    </source>
</evidence>
<dbReference type="EMBL" id="SHTI01000016">
    <property type="protein sequence ID" value="TCF70720.1"/>
    <property type="molecule type" value="Genomic_DNA"/>
</dbReference>
<dbReference type="AlphaFoldDB" id="A0A0M0VN94"/>
<sequence length="57" mass="6583">MYLPIYAAMSQYSIYGGMTPIQDALRKGWTPERIEGRLTVGFPDDPRMRASHECLYQ</sequence>
<organism evidence="1 2">
    <name type="scientific">Bifidobacterium longum subsp. longum</name>
    <dbReference type="NCBI Taxonomy" id="1679"/>
    <lineage>
        <taxon>Bacteria</taxon>
        <taxon>Bacillati</taxon>
        <taxon>Actinomycetota</taxon>
        <taxon>Actinomycetes</taxon>
        <taxon>Bifidobacteriales</taxon>
        <taxon>Bifidobacteriaceae</taxon>
        <taxon>Bifidobacterium</taxon>
    </lineage>
</organism>
<comment type="caution">
    <text evidence="1">The sequence shown here is derived from an EMBL/GenBank/DDBJ whole genome shotgun (WGS) entry which is preliminary data.</text>
</comment>
<reference evidence="1 2" key="1">
    <citation type="journal article" date="2018" name="Sci. Rep.">
        <title>Genomic diversity and distribution of Bifidobacterium longum subsp. longum across the human lifespan.</title>
        <authorList>
            <person name="Odamaki T."/>
            <person name="Bottacini F."/>
            <person name="Kato K."/>
            <person name="Mitsuyama E."/>
            <person name="Yoshida K."/>
            <person name="Horigome A."/>
            <person name="Xiao J.Z."/>
            <person name="van Sinderen D."/>
        </authorList>
    </citation>
    <scope>NUCLEOTIDE SEQUENCE [LARGE SCALE GENOMIC DNA]</scope>
    <source>
        <strain evidence="1 2">MCC10119</strain>
    </source>
</reference>
<proteinExistence type="predicted"/>
<accession>A0A0M0VN94</accession>
<dbReference type="Proteomes" id="UP000292729">
    <property type="component" value="Unassembled WGS sequence"/>
</dbReference>